<name>A0AA85JRG1_TRIRE</name>
<evidence type="ECO:0000313" key="2">
    <source>
        <dbReference type="Proteomes" id="UP000050795"/>
    </source>
</evidence>
<feature type="compositionally biased region" description="Low complexity" evidence="1">
    <location>
        <begin position="634"/>
        <end position="658"/>
    </location>
</feature>
<feature type="region of interest" description="Disordered" evidence="1">
    <location>
        <begin position="592"/>
        <end position="664"/>
    </location>
</feature>
<accession>A0AA85JRG1</accession>
<evidence type="ECO:0008006" key="4">
    <source>
        <dbReference type="Google" id="ProtNLM"/>
    </source>
</evidence>
<reference evidence="2" key="1">
    <citation type="submission" date="2022-06" db="EMBL/GenBank/DDBJ databases">
        <authorList>
            <person name="Berger JAMES D."/>
            <person name="Berger JAMES D."/>
        </authorList>
    </citation>
    <scope>NUCLEOTIDE SEQUENCE [LARGE SCALE GENOMIC DNA]</scope>
</reference>
<reference evidence="3" key="2">
    <citation type="submission" date="2023-11" db="UniProtKB">
        <authorList>
            <consortium name="WormBaseParasite"/>
        </authorList>
    </citation>
    <scope>IDENTIFICATION</scope>
</reference>
<feature type="region of interest" description="Disordered" evidence="1">
    <location>
        <begin position="304"/>
        <end position="329"/>
    </location>
</feature>
<proteinExistence type="predicted"/>
<dbReference type="WBParaSite" id="TREG1_38170.1">
    <property type="protein sequence ID" value="TREG1_38170.1"/>
    <property type="gene ID" value="TREG1_38170"/>
</dbReference>
<feature type="compositionally biased region" description="Polar residues" evidence="1">
    <location>
        <begin position="908"/>
        <end position="930"/>
    </location>
</feature>
<dbReference type="Proteomes" id="UP000050795">
    <property type="component" value="Unassembled WGS sequence"/>
</dbReference>
<feature type="compositionally biased region" description="Low complexity" evidence="1">
    <location>
        <begin position="304"/>
        <end position="317"/>
    </location>
</feature>
<feature type="compositionally biased region" description="Polar residues" evidence="1">
    <location>
        <begin position="838"/>
        <end position="847"/>
    </location>
</feature>
<feature type="region of interest" description="Disordered" evidence="1">
    <location>
        <begin position="1001"/>
        <end position="1026"/>
    </location>
</feature>
<feature type="compositionally biased region" description="Low complexity" evidence="1">
    <location>
        <begin position="886"/>
        <end position="907"/>
    </location>
</feature>
<sequence>MGVFRSKNSGHLSPKSIRLPSGSIFDCGRKVLIHEPEDLRYVCARLNIPEDEKFFIITEHDGERCLIPIFYPLHPNILNYKTSKQFITYHLCEQLHLKRIQLNSPQDCSDVKLVNDFIIANKNQLNTSEEDSKALNELLNSEEMVTRLLSVLLSIPELTTHLVHVKDHKGKLYQIEISRDGLRIHQEFVESSSTQFTWQDMGNASASHSTVTLPVYMTADKAEKLVDFIDMKGGKNKQSIKVKTKKQKKKEEDSKANVVQPHGDNAVNTPQQYYLKFRSSDSKAAKRLAIQLYTIHNTIIQTSSGSNNSSNNAAITTRQHNEEKSTSETLTRFNRQFRDTFRCFSRPFLMTSKNYKSKRCSKKDLNDKGDAAVKQERNIEGNTTVQVVQSSISSPSVVTSKITPAVNVTTTTTTTSITTNITPVSTVITDNKKMWKYPDATTPIASAGAPTSTVSSMSHTTFTSHSRSVQPNLLQANYENVSAVVVEPVELAAAGEAQAELDECDEQVLHSLLMNKAPTIVSSVPVNNFSYSLSHHTSMTPVTTMSSSSFVSHSQTISSSFTNQSTTPVILSSFNNSNSPYTAVSKLNSSLHTDQLASSMPPQSPSTVTTTTMNKRPDMSKQSVEEEGEEVKSKVVSSSNVFSSTIGSNTTTSNHSSSFLNGSLTPTKISEPSCMPSISPTVQPKLETTTGMTIPNAQSIKLTTTEHISAVTASTTSPQPLPTHSVSVVTTNSETLTSVNKNTTLDAYNTDSQSVQNIQQRKSQLTSLYAPQPYEAVTDANKTHSTMSTSDSFQSRIKPPSITVKSLTELTKQLSTLKTTTTTFKIEESTNNSKHVENNSTSNTSFQASENNKINNITNSPNPPVLCSASVSVSGIRPPSGIKPPTNGNATTNGHTNSTPNTSFTSTYDESISRVQQTPEPLKRNGSTSEDNLEHPINTGSSKLPKPINNIPSPTPGSFQSKIRPPVSGNLPTMKSGIPAPSVLPPSISQTTIGQSHLPIPANTTNIPLPSGIKPPSRSPRSALAK</sequence>
<dbReference type="AlphaFoldDB" id="A0AA85JRG1"/>
<keyword evidence="2" id="KW-1185">Reference proteome</keyword>
<protein>
    <recommendedName>
        <fullName evidence="4">FERM domain-containing protein</fullName>
    </recommendedName>
</protein>
<feature type="region of interest" description="Disordered" evidence="1">
    <location>
        <begin position="828"/>
        <end position="847"/>
    </location>
</feature>
<evidence type="ECO:0000313" key="3">
    <source>
        <dbReference type="WBParaSite" id="TREG1_38170.1"/>
    </source>
</evidence>
<feature type="region of interest" description="Disordered" evidence="1">
    <location>
        <begin position="852"/>
        <end position="962"/>
    </location>
</feature>
<feature type="region of interest" description="Disordered" evidence="1">
    <location>
        <begin position="237"/>
        <end position="265"/>
    </location>
</feature>
<evidence type="ECO:0000256" key="1">
    <source>
        <dbReference type="SAM" id="MobiDB-lite"/>
    </source>
</evidence>
<organism evidence="2 3">
    <name type="scientific">Trichobilharzia regenti</name>
    <name type="common">Nasal bird schistosome</name>
    <dbReference type="NCBI Taxonomy" id="157069"/>
    <lineage>
        <taxon>Eukaryota</taxon>
        <taxon>Metazoa</taxon>
        <taxon>Spiralia</taxon>
        <taxon>Lophotrochozoa</taxon>
        <taxon>Platyhelminthes</taxon>
        <taxon>Trematoda</taxon>
        <taxon>Digenea</taxon>
        <taxon>Strigeidida</taxon>
        <taxon>Schistosomatoidea</taxon>
        <taxon>Schistosomatidae</taxon>
        <taxon>Trichobilharzia</taxon>
    </lineage>
</organism>
<feature type="compositionally biased region" description="Polar residues" evidence="1">
    <location>
        <begin position="950"/>
        <end position="961"/>
    </location>
</feature>
<feature type="compositionally biased region" description="Basic residues" evidence="1">
    <location>
        <begin position="237"/>
        <end position="248"/>
    </location>
</feature>
<feature type="compositionally biased region" description="Low complexity" evidence="1">
    <location>
        <begin position="598"/>
        <end position="612"/>
    </location>
</feature>